<accession>R7RQR5</accession>
<proteinExistence type="predicted"/>
<dbReference type="Proteomes" id="UP000014923">
    <property type="component" value="Unassembled WGS sequence"/>
</dbReference>
<dbReference type="EMBL" id="CAVN010000088">
    <property type="protein sequence ID" value="CDF57590.1"/>
    <property type="molecule type" value="Genomic_DNA"/>
</dbReference>
<dbReference type="Pfam" id="PF01882">
    <property type="entry name" value="DUF58"/>
    <property type="match status" value="1"/>
</dbReference>
<keyword evidence="3" id="KW-1185">Reference proteome</keyword>
<dbReference type="HOGENOM" id="CLU_026152_3_2_9"/>
<evidence type="ECO:0000313" key="3">
    <source>
        <dbReference type="Proteomes" id="UP000014923"/>
    </source>
</evidence>
<dbReference type="OrthoDB" id="9778037at2"/>
<dbReference type="InterPro" id="IPR002881">
    <property type="entry name" value="DUF58"/>
</dbReference>
<evidence type="ECO:0000259" key="1">
    <source>
        <dbReference type="Pfam" id="PF01882"/>
    </source>
</evidence>
<comment type="caution">
    <text evidence="2">The sequence shown here is derived from an EMBL/GenBank/DDBJ whole genome shotgun (WGS) entry which is preliminary data.</text>
</comment>
<dbReference type="PANTHER" id="PTHR34351">
    <property type="entry name" value="SLR1927 PROTEIN-RELATED"/>
    <property type="match status" value="1"/>
</dbReference>
<dbReference type="PANTHER" id="PTHR34351:SF2">
    <property type="entry name" value="DUF58 DOMAIN-CONTAINING PROTEIN"/>
    <property type="match status" value="1"/>
</dbReference>
<dbReference type="eggNOG" id="COG1721">
    <property type="taxonomic scope" value="Bacteria"/>
</dbReference>
<evidence type="ECO:0000313" key="2">
    <source>
        <dbReference type="EMBL" id="CDF57590.1"/>
    </source>
</evidence>
<organism evidence="2 3">
    <name type="scientific">Thermobrachium celere DSM 8682</name>
    <dbReference type="NCBI Taxonomy" id="941824"/>
    <lineage>
        <taxon>Bacteria</taxon>
        <taxon>Bacillati</taxon>
        <taxon>Bacillota</taxon>
        <taxon>Clostridia</taxon>
        <taxon>Eubacteriales</taxon>
        <taxon>Clostridiaceae</taxon>
        <taxon>Thermobrachium</taxon>
    </lineage>
</organism>
<sequence>MFKIKKSSFVLLLVSMLFVASVGSELFYKIFYLIFFSMLFSIIWCKASCRFLFAYQNVEKVICTTKDEVNINTEIVNSSVLPIPYVEVDNILSAKGDFKREYFSLMPLEKVSLNDKIKFNYRGIYNLGPIEVVLWDVFGIICFKKTIKIDKSIFVYPKLHHIEKITLPNVKPLGIHRSRISTDEDYTSIRNIRNYIVGDNLKRVHWKLTAKRGEIQVKEYDASASSSVNIILDMTNVYKNLDLEETAAEVCISIVEYLLRNKVETNLIIVSKRLHYVDGKNINDFYKFNNTITGVKAEGSIDLIDAVKDKLRINKQSSVLIITGELSKYKYERLIEIKKYLSNLFVISCSETQEEMEGVLYIKDASQIKGGIYFEK</sequence>
<gene>
    <name evidence="2" type="ORF">TCEL_01504</name>
</gene>
<protein>
    <recommendedName>
        <fullName evidence="1">DUF58 domain-containing protein</fullName>
    </recommendedName>
</protein>
<dbReference type="AlphaFoldDB" id="R7RQR5"/>
<dbReference type="RefSeq" id="WP_018660882.1">
    <property type="nucleotide sequence ID" value="NZ_HF952018.1"/>
</dbReference>
<feature type="domain" description="DUF58" evidence="1">
    <location>
        <begin position="192"/>
        <end position="355"/>
    </location>
</feature>
<reference evidence="2" key="1">
    <citation type="submission" date="2013-03" db="EMBL/GenBank/DDBJ databases">
        <title>Draft genome sequence of the hydrogen-ethanol-producing anaerobic alkalithermophilic Caloramator celere.</title>
        <authorList>
            <person name="Ciranna A."/>
            <person name="Larjo A."/>
            <person name="Kivisto A."/>
            <person name="Santala V."/>
            <person name="Roos C."/>
            <person name="Karp M."/>
        </authorList>
    </citation>
    <scope>NUCLEOTIDE SEQUENCE [LARGE SCALE GENOMIC DNA]</scope>
    <source>
        <strain evidence="2">DSM 8682</strain>
    </source>
</reference>
<name>R7RQR5_9CLOT</name>